<dbReference type="EMBL" id="JPSL02000036">
    <property type="protein sequence ID" value="KGQ21605.2"/>
    <property type="molecule type" value="Genomic_DNA"/>
</dbReference>
<dbReference type="RefSeq" id="WP_038065325.1">
    <property type="nucleotide sequence ID" value="NZ_JPSL02000036.1"/>
</dbReference>
<dbReference type="UniPathway" id="UPA00148"/>
<comment type="caution">
    <text evidence="6">The sequence shown here is derived from an EMBL/GenBank/DDBJ whole genome shotgun (WGS) entry which is preliminary data.</text>
</comment>
<evidence type="ECO:0000313" key="7">
    <source>
        <dbReference type="Proteomes" id="UP000030364"/>
    </source>
</evidence>
<dbReference type="PANTHER" id="PTHR43588:SF1">
    <property type="entry name" value="COBALT-PRECORRIN-8 METHYLMUTASE"/>
    <property type="match status" value="1"/>
</dbReference>
<accession>A0A0A2WTI3</accession>
<gene>
    <name evidence="6" type="ORF">THFILI_01540</name>
</gene>
<dbReference type="SUPFAM" id="SSF63965">
    <property type="entry name" value="Precorrin-8X methylmutase CbiC/CobH"/>
    <property type="match status" value="1"/>
</dbReference>
<evidence type="ECO:0000256" key="3">
    <source>
        <dbReference type="ARBA" id="ARBA00022573"/>
    </source>
</evidence>
<dbReference type="AlphaFoldDB" id="A0A0A2WTI3"/>
<keyword evidence="7" id="KW-1185">Reference proteome</keyword>
<evidence type="ECO:0000313" key="6">
    <source>
        <dbReference type="EMBL" id="KGQ21605.2"/>
    </source>
</evidence>
<dbReference type="Gene3D" id="3.40.50.10230">
    <property type="entry name" value="Cobalamin biosynthesis CobH/CbiC, precorrin-8X methylmutase"/>
    <property type="match status" value="1"/>
</dbReference>
<dbReference type="GO" id="GO:0009236">
    <property type="term" value="P:cobalamin biosynthetic process"/>
    <property type="evidence" value="ECO:0007669"/>
    <property type="project" value="UniProtKB-UniPathway"/>
</dbReference>
<evidence type="ECO:0000259" key="5">
    <source>
        <dbReference type="Pfam" id="PF02570"/>
    </source>
</evidence>
<keyword evidence="4" id="KW-0413">Isomerase</keyword>
<keyword evidence="3" id="KW-0169">Cobalamin biosynthesis</keyword>
<dbReference type="Pfam" id="PF02570">
    <property type="entry name" value="CbiC"/>
    <property type="match status" value="1"/>
</dbReference>
<dbReference type="PANTHER" id="PTHR43588">
    <property type="entry name" value="COBALT-PRECORRIN-8 METHYLMUTASE"/>
    <property type="match status" value="1"/>
</dbReference>
<organism evidence="6 7">
    <name type="scientific">Thermus filiformis</name>
    <dbReference type="NCBI Taxonomy" id="276"/>
    <lineage>
        <taxon>Bacteria</taxon>
        <taxon>Thermotogati</taxon>
        <taxon>Deinococcota</taxon>
        <taxon>Deinococci</taxon>
        <taxon>Thermales</taxon>
        <taxon>Thermaceae</taxon>
        <taxon>Thermus</taxon>
    </lineage>
</organism>
<comment type="similarity">
    <text evidence="2">Belongs to the CobH/CbiC family.</text>
</comment>
<dbReference type="Proteomes" id="UP000030364">
    <property type="component" value="Unassembled WGS sequence"/>
</dbReference>
<evidence type="ECO:0000256" key="4">
    <source>
        <dbReference type="ARBA" id="ARBA00023235"/>
    </source>
</evidence>
<feature type="domain" description="Cobalamin biosynthesis precorrin-8X methylmutase CobH/CbiC" evidence="5">
    <location>
        <begin position="22"/>
        <end position="216"/>
    </location>
</feature>
<dbReference type="GO" id="GO:0016993">
    <property type="term" value="F:precorrin-8X methylmutase activity"/>
    <property type="evidence" value="ECO:0007669"/>
    <property type="project" value="InterPro"/>
</dbReference>
<evidence type="ECO:0000256" key="2">
    <source>
        <dbReference type="ARBA" id="ARBA00009774"/>
    </source>
</evidence>
<dbReference type="InterPro" id="IPR003722">
    <property type="entry name" value="Cbl_synth_CobH/CbiC"/>
</dbReference>
<proteinExistence type="inferred from homology"/>
<sequence length="232" mass="24833">MDDLIRKRRNPAHQMTAKGRAIEEESFRIVDEEAGPHGFSELEWPVVRRMIHATADFEYKEITRFRPGAVEAGLRALMAGARILVDARMIACGLNPERLRLFGNEVVELLSHPEVVARAQATGGTRAEAAVAYAEEKGLLEGAIVGVGNAPTFLLALVEAIGRGARPALVLGMPVGFVNVLEAKQALMAAPVPWIVTLGRKGGSTLVVAALHALLRLAADGGVDTSRAFREG</sequence>
<dbReference type="STRING" id="276.THFILI_01540"/>
<comment type="pathway">
    <text evidence="1">Cofactor biosynthesis; adenosylcobalamin biosynthesis.</text>
</comment>
<name>A0A0A2WTI3_THEFI</name>
<evidence type="ECO:0000256" key="1">
    <source>
        <dbReference type="ARBA" id="ARBA00004953"/>
    </source>
</evidence>
<dbReference type="InterPro" id="IPR036588">
    <property type="entry name" value="CobH/CbiC_sf"/>
</dbReference>
<protein>
    <submittedName>
        <fullName evidence="6">Precorrin-8X methylmutase</fullName>
    </submittedName>
</protein>
<reference evidence="6 7" key="1">
    <citation type="journal article" date="2015" name="Genome Announc.">
        <title>Draft Genome Sequence of the Thermophile Thermus filiformis ATCC 43280, Producer of Carotenoid-(Di)glucoside-Branched Fatty Acid (Di)esters and Source of Hyperthermostable Enzymes of Biotechnological Interest.</title>
        <authorList>
            <person name="Mandelli F."/>
            <person name="Oliveira Ramires B."/>
            <person name="Couger M.B."/>
            <person name="Paixao D.A."/>
            <person name="Camilo C.M."/>
            <person name="Polikarpov I."/>
            <person name="Prade R."/>
            <person name="Riano-Pachon D.M."/>
            <person name="Squina F.M."/>
        </authorList>
    </citation>
    <scope>NUCLEOTIDE SEQUENCE [LARGE SCALE GENOMIC DNA]</scope>
    <source>
        <strain evidence="6 7">ATCC 43280</strain>
    </source>
</reference>